<evidence type="ECO:0000256" key="3">
    <source>
        <dbReference type="ARBA" id="ARBA00022737"/>
    </source>
</evidence>
<dbReference type="SUPFAM" id="SSF57667">
    <property type="entry name" value="beta-beta-alpha zinc fingers"/>
    <property type="match status" value="1"/>
</dbReference>
<keyword evidence="3" id="KW-0677">Repeat</keyword>
<dbReference type="PROSITE" id="PS50157">
    <property type="entry name" value="ZINC_FINGER_C2H2_2"/>
    <property type="match status" value="2"/>
</dbReference>
<dbReference type="PANTHER" id="PTHR23233:SF84">
    <property type="entry name" value="FI23031P1"/>
    <property type="match status" value="1"/>
</dbReference>
<protein>
    <recommendedName>
        <fullName evidence="11">C2H2-type domain-containing protein</fullName>
    </recommendedName>
</protein>
<comment type="subcellular location">
    <subcellularLocation>
        <location evidence="1">Nucleus</location>
    </subcellularLocation>
</comment>
<dbReference type="InterPro" id="IPR013087">
    <property type="entry name" value="Znf_C2H2_type"/>
</dbReference>
<dbReference type="Pfam" id="PF00096">
    <property type="entry name" value="zf-C2H2"/>
    <property type="match status" value="2"/>
</dbReference>
<evidence type="ECO:0000256" key="1">
    <source>
        <dbReference type="ARBA" id="ARBA00004123"/>
    </source>
</evidence>
<gene>
    <name evidence="12" type="ORF">J3Q64DRAFT_1638214</name>
</gene>
<evidence type="ECO:0000256" key="4">
    <source>
        <dbReference type="ARBA" id="ARBA00022771"/>
    </source>
</evidence>
<evidence type="ECO:0000256" key="2">
    <source>
        <dbReference type="ARBA" id="ARBA00022723"/>
    </source>
</evidence>
<dbReference type="PROSITE" id="PS00028">
    <property type="entry name" value="ZINC_FINGER_C2H2_1"/>
    <property type="match status" value="2"/>
</dbReference>
<evidence type="ECO:0000256" key="9">
    <source>
        <dbReference type="ARBA" id="ARBA00038474"/>
    </source>
</evidence>
<dbReference type="InterPro" id="IPR036236">
    <property type="entry name" value="Znf_C2H2_sf"/>
</dbReference>
<evidence type="ECO:0000259" key="11">
    <source>
        <dbReference type="PROSITE" id="PS50157"/>
    </source>
</evidence>
<keyword evidence="13" id="KW-1185">Reference proteome</keyword>
<comment type="similarity">
    <text evidence="9">Belongs to the sal C2H2-type zinc-finger protein family.</text>
</comment>
<feature type="domain" description="C2H2-type" evidence="11">
    <location>
        <begin position="39"/>
        <end position="63"/>
    </location>
</feature>
<keyword evidence="8" id="KW-0539">Nucleus</keyword>
<name>A0ABR3B352_PHYBL</name>
<evidence type="ECO:0000256" key="10">
    <source>
        <dbReference type="PROSITE-ProRule" id="PRU00042"/>
    </source>
</evidence>
<dbReference type="Gene3D" id="3.30.160.60">
    <property type="entry name" value="Classic Zinc Finger"/>
    <property type="match status" value="2"/>
</dbReference>
<evidence type="ECO:0000313" key="12">
    <source>
        <dbReference type="EMBL" id="KAL0087679.1"/>
    </source>
</evidence>
<dbReference type="InterPro" id="IPR051565">
    <property type="entry name" value="Sal_C2H2-zinc-finger"/>
</dbReference>
<proteinExistence type="inferred from homology"/>
<reference evidence="12 13" key="1">
    <citation type="submission" date="2024-04" db="EMBL/GenBank/DDBJ databases">
        <title>Symmetric and asymmetric DNA N6-adenine methylation regulates different biological responses in Mucorales.</title>
        <authorList>
            <consortium name="Lawrence Berkeley National Laboratory"/>
            <person name="Lax C."/>
            <person name="Mondo S.J."/>
            <person name="Osorio-Concepcion M."/>
            <person name="Muszewska A."/>
            <person name="Corrochano-Luque M."/>
            <person name="Gutierrez G."/>
            <person name="Riley R."/>
            <person name="Lipzen A."/>
            <person name="Guo J."/>
            <person name="Hundley H."/>
            <person name="Amirebrahimi M."/>
            <person name="Ng V."/>
            <person name="Lorenzo-Gutierrez D."/>
            <person name="Binder U."/>
            <person name="Yang J."/>
            <person name="Song Y."/>
            <person name="Canovas D."/>
            <person name="Navarro E."/>
            <person name="Freitag M."/>
            <person name="Gabaldon T."/>
            <person name="Grigoriev I.V."/>
            <person name="Corrochano L.M."/>
            <person name="Nicolas F.E."/>
            <person name="Garre V."/>
        </authorList>
    </citation>
    <scope>NUCLEOTIDE SEQUENCE [LARGE SCALE GENOMIC DNA]</scope>
    <source>
        <strain evidence="12 13">L51</strain>
    </source>
</reference>
<evidence type="ECO:0000256" key="7">
    <source>
        <dbReference type="ARBA" id="ARBA00023163"/>
    </source>
</evidence>
<comment type="caution">
    <text evidence="12">The sequence shown here is derived from an EMBL/GenBank/DDBJ whole genome shotgun (WGS) entry which is preliminary data.</text>
</comment>
<keyword evidence="4 10" id="KW-0863">Zinc-finger</keyword>
<sequence>MIQRQKIAVLYQCKVCEKYFNRPSALQTHSYTHTGERPFACDSEGCGRRFSVISNLRRHIKVHKKIGQNYREIAVLTLTRGIRTFNDLWKKQHAPLV</sequence>
<dbReference type="Proteomes" id="UP001448207">
    <property type="component" value="Unassembled WGS sequence"/>
</dbReference>
<keyword evidence="7" id="KW-0804">Transcription</keyword>
<evidence type="ECO:0000256" key="5">
    <source>
        <dbReference type="ARBA" id="ARBA00022833"/>
    </source>
</evidence>
<evidence type="ECO:0000256" key="8">
    <source>
        <dbReference type="ARBA" id="ARBA00023242"/>
    </source>
</evidence>
<accession>A0ABR3B352</accession>
<keyword evidence="2" id="KW-0479">Metal-binding</keyword>
<keyword evidence="6" id="KW-0805">Transcription regulation</keyword>
<organism evidence="12 13">
    <name type="scientific">Phycomyces blakesleeanus</name>
    <dbReference type="NCBI Taxonomy" id="4837"/>
    <lineage>
        <taxon>Eukaryota</taxon>
        <taxon>Fungi</taxon>
        <taxon>Fungi incertae sedis</taxon>
        <taxon>Mucoromycota</taxon>
        <taxon>Mucoromycotina</taxon>
        <taxon>Mucoromycetes</taxon>
        <taxon>Mucorales</taxon>
        <taxon>Phycomycetaceae</taxon>
        <taxon>Phycomyces</taxon>
    </lineage>
</organism>
<dbReference type="PANTHER" id="PTHR23233">
    <property type="entry name" value="SAL-LIKE PROTEIN"/>
    <property type="match status" value="1"/>
</dbReference>
<dbReference type="SMART" id="SM00355">
    <property type="entry name" value="ZnF_C2H2"/>
    <property type="match status" value="2"/>
</dbReference>
<feature type="domain" description="C2H2-type" evidence="11">
    <location>
        <begin position="11"/>
        <end position="38"/>
    </location>
</feature>
<evidence type="ECO:0000256" key="6">
    <source>
        <dbReference type="ARBA" id="ARBA00023015"/>
    </source>
</evidence>
<evidence type="ECO:0000313" key="13">
    <source>
        <dbReference type="Proteomes" id="UP001448207"/>
    </source>
</evidence>
<dbReference type="EMBL" id="JBCLYO010000006">
    <property type="protein sequence ID" value="KAL0087679.1"/>
    <property type="molecule type" value="Genomic_DNA"/>
</dbReference>
<keyword evidence="5" id="KW-0862">Zinc</keyword>